<evidence type="ECO:0000259" key="2">
    <source>
        <dbReference type="Pfam" id="PF24463"/>
    </source>
</evidence>
<accession>A0A8J8Q4F0</accession>
<reference evidence="3" key="1">
    <citation type="submission" date="2017-11" db="EMBL/GenBank/DDBJ databases">
        <authorList>
            <person name="Kajale S.C."/>
            <person name="Sharma A."/>
        </authorList>
    </citation>
    <scope>NUCLEOTIDE SEQUENCE</scope>
    <source>
        <strain evidence="3">LS1_42</strain>
    </source>
</reference>
<evidence type="ECO:0000256" key="1">
    <source>
        <dbReference type="SAM" id="MobiDB-lite"/>
    </source>
</evidence>
<dbReference type="InterPro" id="IPR055999">
    <property type="entry name" value="DUF7577"/>
</dbReference>
<comment type="caution">
    <text evidence="3">The sequence shown here is derived from an EMBL/GenBank/DDBJ whole genome shotgun (WGS) entry which is preliminary data.</text>
</comment>
<evidence type="ECO:0000313" key="3">
    <source>
        <dbReference type="EMBL" id="TYL36960.1"/>
    </source>
</evidence>
<evidence type="ECO:0000313" key="4">
    <source>
        <dbReference type="Proteomes" id="UP000766904"/>
    </source>
</evidence>
<sequence>MEGVLWWGFVLAIILVVVTALRREADEEGGGETDDSSEAREPPALFTPGMAAQMETMEREMELEPSPEPGCCRFCNTENDPFYTYCRECVSRLP</sequence>
<dbReference type="AlphaFoldDB" id="A0A8J8Q4F0"/>
<feature type="compositionally biased region" description="Acidic residues" evidence="1">
    <location>
        <begin position="26"/>
        <end position="36"/>
    </location>
</feature>
<dbReference type="OrthoDB" id="185378at2157"/>
<protein>
    <recommendedName>
        <fullName evidence="2">DUF7577 domain-containing protein</fullName>
    </recommendedName>
</protein>
<gene>
    <name evidence="3" type="ORF">CV102_19600</name>
</gene>
<dbReference type="EMBL" id="PHNJ01000013">
    <property type="protein sequence ID" value="TYL36960.1"/>
    <property type="molecule type" value="Genomic_DNA"/>
</dbReference>
<organism evidence="3 4">
    <name type="scientific">Natronococcus pandeyae</name>
    <dbReference type="NCBI Taxonomy" id="2055836"/>
    <lineage>
        <taxon>Archaea</taxon>
        <taxon>Methanobacteriati</taxon>
        <taxon>Methanobacteriota</taxon>
        <taxon>Stenosarchaea group</taxon>
        <taxon>Halobacteria</taxon>
        <taxon>Halobacteriales</taxon>
        <taxon>Natrialbaceae</taxon>
        <taxon>Natronococcus</taxon>
    </lineage>
</organism>
<proteinExistence type="predicted"/>
<dbReference type="Pfam" id="PF24463">
    <property type="entry name" value="DUF7577"/>
    <property type="match status" value="1"/>
</dbReference>
<feature type="region of interest" description="Disordered" evidence="1">
    <location>
        <begin position="24"/>
        <end position="44"/>
    </location>
</feature>
<feature type="domain" description="DUF7577" evidence="2">
    <location>
        <begin position="72"/>
        <end position="94"/>
    </location>
</feature>
<dbReference type="Proteomes" id="UP000766904">
    <property type="component" value="Unassembled WGS sequence"/>
</dbReference>
<keyword evidence="4" id="KW-1185">Reference proteome</keyword>
<dbReference type="RefSeq" id="WP_148859703.1">
    <property type="nucleotide sequence ID" value="NZ_PHNJ01000013.1"/>
</dbReference>
<name>A0A8J8Q4F0_9EURY</name>